<evidence type="ECO:0000256" key="1">
    <source>
        <dbReference type="SAM" id="MobiDB-lite"/>
    </source>
</evidence>
<dbReference type="EMBL" id="MU001498">
    <property type="protein sequence ID" value="KAF2446463.1"/>
    <property type="molecule type" value="Genomic_DNA"/>
</dbReference>
<sequence>MVKWDVNKDRQLLLEVLAYMDIKIEKGLTEHLANAIGEGCTPKAVARRIQKLQSATRPKQPPTLGPLSPSTFHTAKTSHGADMKIETGGKANLQTKGGKRGRSGEEIEGMHKKTKKIHEEEVDGKI</sequence>
<gene>
    <name evidence="2" type="ORF">P171DRAFT_519972</name>
</gene>
<proteinExistence type="predicted"/>
<comment type="caution">
    <text evidence="2">The sequence shown here is derived from an EMBL/GenBank/DDBJ whole genome shotgun (WGS) entry which is preliminary data.</text>
</comment>
<name>A0A9P4PNN1_9PLEO</name>
<protein>
    <submittedName>
        <fullName evidence="2">Uncharacterized protein</fullName>
    </submittedName>
</protein>
<feature type="compositionally biased region" description="Polar residues" evidence="1">
    <location>
        <begin position="68"/>
        <end position="77"/>
    </location>
</feature>
<dbReference type="OrthoDB" id="5418867at2759"/>
<organism evidence="2 3">
    <name type="scientific">Karstenula rhodostoma CBS 690.94</name>
    <dbReference type="NCBI Taxonomy" id="1392251"/>
    <lineage>
        <taxon>Eukaryota</taxon>
        <taxon>Fungi</taxon>
        <taxon>Dikarya</taxon>
        <taxon>Ascomycota</taxon>
        <taxon>Pezizomycotina</taxon>
        <taxon>Dothideomycetes</taxon>
        <taxon>Pleosporomycetidae</taxon>
        <taxon>Pleosporales</taxon>
        <taxon>Massarineae</taxon>
        <taxon>Didymosphaeriaceae</taxon>
        <taxon>Karstenula</taxon>
    </lineage>
</organism>
<keyword evidence="3" id="KW-1185">Reference proteome</keyword>
<feature type="region of interest" description="Disordered" evidence="1">
    <location>
        <begin position="53"/>
        <end position="126"/>
    </location>
</feature>
<reference evidence="2" key="1">
    <citation type="journal article" date="2020" name="Stud. Mycol.">
        <title>101 Dothideomycetes genomes: a test case for predicting lifestyles and emergence of pathogens.</title>
        <authorList>
            <person name="Haridas S."/>
            <person name="Albert R."/>
            <person name="Binder M."/>
            <person name="Bloem J."/>
            <person name="Labutti K."/>
            <person name="Salamov A."/>
            <person name="Andreopoulos B."/>
            <person name="Baker S."/>
            <person name="Barry K."/>
            <person name="Bills G."/>
            <person name="Bluhm B."/>
            <person name="Cannon C."/>
            <person name="Castanera R."/>
            <person name="Culley D."/>
            <person name="Daum C."/>
            <person name="Ezra D."/>
            <person name="Gonzalez J."/>
            <person name="Henrissat B."/>
            <person name="Kuo A."/>
            <person name="Liang C."/>
            <person name="Lipzen A."/>
            <person name="Lutzoni F."/>
            <person name="Magnuson J."/>
            <person name="Mondo S."/>
            <person name="Nolan M."/>
            <person name="Ohm R."/>
            <person name="Pangilinan J."/>
            <person name="Park H.-J."/>
            <person name="Ramirez L."/>
            <person name="Alfaro M."/>
            <person name="Sun H."/>
            <person name="Tritt A."/>
            <person name="Yoshinaga Y."/>
            <person name="Zwiers L.-H."/>
            <person name="Turgeon B."/>
            <person name="Goodwin S."/>
            <person name="Spatafora J."/>
            <person name="Crous P."/>
            <person name="Grigoriev I."/>
        </authorList>
    </citation>
    <scope>NUCLEOTIDE SEQUENCE</scope>
    <source>
        <strain evidence="2">CBS 690.94</strain>
    </source>
</reference>
<evidence type="ECO:0000313" key="2">
    <source>
        <dbReference type="EMBL" id="KAF2446463.1"/>
    </source>
</evidence>
<dbReference type="AlphaFoldDB" id="A0A9P4PNN1"/>
<feature type="compositionally biased region" description="Basic and acidic residues" evidence="1">
    <location>
        <begin position="102"/>
        <end position="126"/>
    </location>
</feature>
<accession>A0A9P4PNN1</accession>
<dbReference type="Proteomes" id="UP000799764">
    <property type="component" value="Unassembled WGS sequence"/>
</dbReference>
<evidence type="ECO:0000313" key="3">
    <source>
        <dbReference type="Proteomes" id="UP000799764"/>
    </source>
</evidence>